<feature type="region of interest" description="Disordered" evidence="2">
    <location>
        <begin position="353"/>
        <end position="391"/>
    </location>
</feature>
<feature type="compositionally biased region" description="Low complexity" evidence="2">
    <location>
        <begin position="501"/>
        <end position="522"/>
    </location>
</feature>
<evidence type="ECO:0000313" key="3">
    <source>
        <dbReference type="EMBL" id="CAG9173388.1"/>
    </source>
</evidence>
<sequence>MPVSYLSSIATSQSYAAKALFDSELHFPELTAEQLPVFLDNAERLLLLDQKIKLSVDGSRLDLLEMARHGIDREGAVILTGIADALPRAFQDRPDVEVRDMAFYEVAGLICSPDFWQAAEQALKETVNRGTTGGDRRLSDASQLGMNVTLAKDGNSLECHLSATWKEFTAGGKWHAMTDLAPVVKANVRMQIPLKRKGDSEELQPRFVSLHTTSPVPEIAAKLREQKATLGQSLLNALARIPLLGRLFRGVQIKVRVGADFRGHGIACMPADLSDMAWLGAAHERKKEDCLAACTHITMKRLTRQPNGIRQLTGAMAVQQAADAGPLPLKVLLNNRPAEARVKAHLLGAAYQGGLNPPAGNPDRLRPQQDAPFPPDDIPPPPIEIPPPIDAVPNALESQLQALQRSLEMEQQARQQADTDREALRTTAEELRQQLSALQQERLKLQQDFEAEQSKFTKAHTALIASQTSLVDMPPGTLGKISGTGVRERAQSFSASRHTKTIPPASNTTTTTTSTADATPNT</sequence>
<dbReference type="RefSeq" id="WP_224041814.1">
    <property type="nucleotide sequence ID" value="NZ_CAJZAH010000002.1"/>
</dbReference>
<proteinExistence type="predicted"/>
<dbReference type="EMBL" id="CAJZAH010000002">
    <property type="protein sequence ID" value="CAG9173388.1"/>
    <property type="molecule type" value="Genomic_DNA"/>
</dbReference>
<keyword evidence="1" id="KW-0175">Coiled coil</keyword>
<name>A0ABN7YK19_9BURK</name>
<accession>A0ABN7YK19</accession>
<comment type="caution">
    <text evidence="3">The sequence shown here is derived from an EMBL/GenBank/DDBJ whole genome shotgun (WGS) entry which is preliminary data.</text>
</comment>
<evidence type="ECO:0000256" key="2">
    <source>
        <dbReference type="SAM" id="MobiDB-lite"/>
    </source>
</evidence>
<evidence type="ECO:0000313" key="4">
    <source>
        <dbReference type="Proteomes" id="UP000721236"/>
    </source>
</evidence>
<gene>
    <name evidence="3" type="ORF">LMG21510_02247</name>
</gene>
<reference evidence="3 4" key="1">
    <citation type="submission" date="2021-08" db="EMBL/GenBank/DDBJ databases">
        <authorList>
            <person name="Peeters C."/>
        </authorList>
    </citation>
    <scope>NUCLEOTIDE SEQUENCE [LARGE SCALE GENOMIC DNA]</scope>
    <source>
        <strain evidence="3 4">LMG 21510</strain>
    </source>
</reference>
<dbReference type="Proteomes" id="UP000721236">
    <property type="component" value="Unassembled WGS sequence"/>
</dbReference>
<feature type="compositionally biased region" description="Pro residues" evidence="2">
    <location>
        <begin position="372"/>
        <end position="390"/>
    </location>
</feature>
<keyword evidence="4" id="KW-1185">Reference proteome</keyword>
<feature type="region of interest" description="Disordered" evidence="2">
    <location>
        <begin position="471"/>
        <end position="522"/>
    </location>
</feature>
<protein>
    <submittedName>
        <fullName evidence="3">Uncharacterized protein</fullName>
    </submittedName>
</protein>
<evidence type="ECO:0000256" key="1">
    <source>
        <dbReference type="SAM" id="Coils"/>
    </source>
</evidence>
<organism evidence="3 4">
    <name type="scientific">Cupriavidus respiraculi</name>
    <dbReference type="NCBI Taxonomy" id="195930"/>
    <lineage>
        <taxon>Bacteria</taxon>
        <taxon>Pseudomonadati</taxon>
        <taxon>Pseudomonadota</taxon>
        <taxon>Betaproteobacteria</taxon>
        <taxon>Burkholderiales</taxon>
        <taxon>Burkholderiaceae</taxon>
        <taxon>Cupriavidus</taxon>
    </lineage>
</organism>
<feature type="coiled-coil region" evidence="1">
    <location>
        <begin position="400"/>
        <end position="455"/>
    </location>
</feature>